<keyword evidence="6" id="KW-0479">Metal-binding</keyword>
<comment type="catalytic activity">
    <reaction evidence="10">
        <text>L-threonyl-[protein] + FAD = FMN-L-threonyl-[protein] + AMP + H(+)</text>
        <dbReference type="Rhea" id="RHEA:36847"/>
        <dbReference type="Rhea" id="RHEA-COMP:11060"/>
        <dbReference type="Rhea" id="RHEA-COMP:11061"/>
        <dbReference type="ChEBI" id="CHEBI:15378"/>
        <dbReference type="ChEBI" id="CHEBI:30013"/>
        <dbReference type="ChEBI" id="CHEBI:57692"/>
        <dbReference type="ChEBI" id="CHEBI:74257"/>
        <dbReference type="ChEBI" id="CHEBI:456215"/>
        <dbReference type="EC" id="2.7.1.180"/>
    </reaction>
</comment>
<keyword evidence="11" id="KW-0449">Lipoprotein</keyword>
<keyword evidence="5" id="KW-0808">Transferase</keyword>
<dbReference type="Gene3D" id="3.10.520.10">
    <property type="entry name" value="ApbE-like domains"/>
    <property type="match status" value="1"/>
</dbReference>
<organism evidence="11 12">
    <name type="scientific">Liquorilactobacillus uvarum DSM 19971</name>
    <dbReference type="NCBI Taxonomy" id="1423812"/>
    <lineage>
        <taxon>Bacteria</taxon>
        <taxon>Bacillati</taxon>
        <taxon>Bacillota</taxon>
        <taxon>Bacilli</taxon>
        <taxon>Lactobacillales</taxon>
        <taxon>Lactobacillaceae</taxon>
        <taxon>Liquorilactobacillus</taxon>
    </lineage>
</organism>
<evidence type="ECO:0000313" key="12">
    <source>
        <dbReference type="Proteomes" id="UP000051155"/>
    </source>
</evidence>
<keyword evidence="7" id="KW-0274">FAD</keyword>
<evidence type="ECO:0000256" key="4">
    <source>
        <dbReference type="ARBA" id="ARBA00022630"/>
    </source>
</evidence>
<evidence type="ECO:0000256" key="5">
    <source>
        <dbReference type="ARBA" id="ARBA00022679"/>
    </source>
</evidence>
<evidence type="ECO:0000256" key="3">
    <source>
        <dbReference type="ARBA" id="ARBA00016337"/>
    </source>
</evidence>
<dbReference type="SUPFAM" id="SSF143631">
    <property type="entry name" value="ApbE-like"/>
    <property type="match status" value="1"/>
</dbReference>
<evidence type="ECO:0000256" key="6">
    <source>
        <dbReference type="ARBA" id="ARBA00022723"/>
    </source>
</evidence>
<evidence type="ECO:0000256" key="9">
    <source>
        <dbReference type="ARBA" id="ARBA00031306"/>
    </source>
</evidence>
<dbReference type="GO" id="GO:0046872">
    <property type="term" value="F:metal ion binding"/>
    <property type="evidence" value="ECO:0007669"/>
    <property type="project" value="UniProtKB-KW"/>
</dbReference>
<evidence type="ECO:0000256" key="1">
    <source>
        <dbReference type="ARBA" id="ARBA00001946"/>
    </source>
</evidence>
<dbReference type="InterPro" id="IPR024932">
    <property type="entry name" value="ApbE"/>
</dbReference>
<evidence type="ECO:0000256" key="2">
    <source>
        <dbReference type="ARBA" id="ARBA00011955"/>
    </source>
</evidence>
<comment type="caution">
    <text evidence="11">The sequence shown here is derived from an EMBL/GenBank/DDBJ whole genome shotgun (WGS) entry which is preliminary data.</text>
</comment>
<dbReference type="PATRIC" id="fig|1423812.3.peg.1922"/>
<name>A0A0R1PNZ1_9LACO</name>
<evidence type="ECO:0000313" key="11">
    <source>
        <dbReference type="EMBL" id="KRL33934.1"/>
    </source>
</evidence>
<dbReference type="InterPro" id="IPR003374">
    <property type="entry name" value="ApbE-like_sf"/>
</dbReference>
<dbReference type="EMBL" id="AZEG01000043">
    <property type="protein sequence ID" value="KRL33934.1"/>
    <property type="molecule type" value="Genomic_DNA"/>
</dbReference>
<dbReference type="STRING" id="1423812.FD20_GL001806"/>
<protein>
    <recommendedName>
        <fullName evidence="3">FAD:protein FMN transferase</fullName>
        <ecNumber evidence="2">2.7.1.180</ecNumber>
    </recommendedName>
    <alternativeName>
        <fullName evidence="9">Flavin transferase</fullName>
    </alternativeName>
</protein>
<keyword evidence="12" id="KW-1185">Reference proteome</keyword>
<evidence type="ECO:0000256" key="10">
    <source>
        <dbReference type="ARBA" id="ARBA00048540"/>
    </source>
</evidence>
<dbReference type="Pfam" id="PF02424">
    <property type="entry name" value="ApbE"/>
    <property type="match status" value="1"/>
</dbReference>
<dbReference type="PANTHER" id="PTHR30040:SF2">
    <property type="entry name" value="FAD:PROTEIN FMN TRANSFERASE"/>
    <property type="match status" value="1"/>
</dbReference>
<proteinExistence type="predicted"/>
<dbReference type="EC" id="2.7.1.180" evidence="2"/>
<evidence type="ECO:0000256" key="8">
    <source>
        <dbReference type="ARBA" id="ARBA00022842"/>
    </source>
</evidence>
<dbReference type="AlphaFoldDB" id="A0A0R1PNZ1"/>
<reference evidence="11 12" key="1">
    <citation type="journal article" date="2015" name="Genome Announc.">
        <title>Expanding the biotechnology potential of lactobacilli through comparative genomics of 213 strains and associated genera.</title>
        <authorList>
            <person name="Sun Z."/>
            <person name="Harris H.M."/>
            <person name="McCann A."/>
            <person name="Guo C."/>
            <person name="Argimon S."/>
            <person name="Zhang W."/>
            <person name="Yang X."/>
            <person name="Jeffery I.B."/>
            <person name="Cooney J.C."/>
            <person name="Kagawa T.F."/>
            <person name="Liu W."/>
            <person name="Song Y."/>
            <person name="Salvetti E."/>
            <person name="Wrobel A."/>
            <person name="Rasinkangas P."/>
            <person name="Parkhill J."/>
            <person name="Rea M.C."/>
            <person name="O'Sullivan O."/>
            <person name="Ritari J."/>
            <person name="Douillard F.P."/>
            <person name="Paul Ross R."/>
            <person name="Yang R."/>
            <person name="Briner A.E."/>
            <person name="Felis G.E."/>
            <person name="de Vos W.M."/>
            <person name="Barrangou R."/>
            <person name="Klaenhammer T.R."/>
            <person name="Caufield P.W."/>
            <person name="Cui Y."/>
            <person name="Zhang H."/>
            <person name="O'Toole P.W."/>
        </authorList>
    </citation>
    <scope>NUCLEOTIDE SEQUENCE [LARGE SCALE GENOMIC DNA]</scope>
    <source>
        <strain evidence="11 12">DSM 19971</strain>
    </source>
</reference>
<dbReference type="PANTHER" id="PTHR30040">
    <property type="entry name" value="THIAMINE BIOSYNTHESIS LIPOPROTEIN APBE"/>
    <property type="match status" value="1"/>
</dbReference>
<gene>
    <name evidence="11" type="ORF">FD20_GL001806</name>
</gene>
<keyword evidence="4" id="KW-0285">Flavoprotein</keyword>
<dbReference type="Proteomes" id="UP000051155">
    <property type="component" value="Unassembled WGS sequence"/>
</dbReference>
<accession>A0A0R1PNZ1</accession>
<dbReference type="OrthoDB" id="9778595at2"/>
<sequence>MNIPFTLSIATKLFNNTVNKLVDQLAIETQRSLKQIDELFSTFRTDSLVKRYQLGDNTPLLNDKFKTVYNLSTLGSNVTQGYFDPYFEGCFNPTGLVKGWAIEEIFFNILQPVLKSEPQILDISLNGGGDLQFGAQTDSSFFWKIGIENPVNLHQLVAIYRLQNGAVATSGFSKRGHHIVSLNDHSLLQSTIIASSLTWADIWATAALSAGKNKFNKLLQREELTGLLVSKTEVIPFSKGRKADAEKL</sequence>
<keyword evidence="8" id="KW-0460">Magnesium</keyword>
<dbReference type="GO" id="GO:0016740">
    <property type="term" value="F:transferase activity"/>
    <property type="evidence" value="ECO:0007669"/>
    <property type="project" value="UniProtKB-KW"/>
</dbReference>
<comment type="cofactor">
    <cofactor evidence="1">
        <name>Mg(2+)</name>
        <dbReference type="ChEBI" id="CHEBI:18420"/>
    </cofactor>
</comment>
<evidence type="ECO:0000256" key="7">
    <source>
        <dbReference type="ARBA" id="ARBA00022827"/>
    </source>
</evidence>